<dbReference type="RefSeq" id="WP_147389396.1">
    <property type="nucleotide sequence ID" value="NZ_AQHF01000026.1"/>
</dbReference>
<dbReference type="AlphaFoldDB" id="A0A8I0MWV3"/>
<evidence type="ECO:0008006" key="6">
    <source>
        <dbReference type="Google" id="ProtNLM"/>
    </source>
</evidence>
<evidence type="ECO:0000259" key="3">
    <source>
        <dbReference type="Pfam" id="PF13439"/>
    </source>
</evidence>
<keyword evidence="1" id="KW-0812">Transmembrane</keyword>
<dbReference type="Proteomes" id="UP000660708">
    <property type="component" value="Unassembled WGS sequence"/>
</dbReference>
<name>A0A8I0MWV3_9GAMM</name>
<keyword evidence="1" id="KW-1133">Transmembrane helix</keyword>
<dbReference type="InterPro" id="IPR028098">
    <property type="entry name" value="Glyco_trans_4-like_N"/>
</dbReference>
<evidence type="ECO:0000313" key="5">
    <source>
        <dbReference type="Proteomes" id="UP000660708"/>
    </source>
</evidence>
<dbReference type="Pfam" id="PF00534">
    <property type="entry name" value="Glycos_transf_1"/>
    <property type="match status" value="1"/>
</dbReference>
<dbReference type="CDD" id="cd03801">
    <property type="entry name" value="GT4_PimA-like"/>
    <property type="match status" value="1"/>
</dbReference>
<feature type="domain" description="Glycosyltransferase subfamily 4-like N-terminal" evidence="3">
    <location>
        <begin position="45"/>
        <end position="160"/>
    </location>
</feature>
<dbReference type="InterPro" id="IPR050194">
    <property type="entry name" value="Glycosyltransferase_grp1"/>
</dbReference>
<evidence type="ECO:0000259" key="2">
    <source>
        <dbReference type="Pfam" id="PF00534"/>
    </source>
</evidence>
<proteinExistence type="predicted"/>
<protein>
    <recommendedName>
        <fullName evidence="6">Glycosyl transferase family 1 domain-containing protein</fullName>
    </recommendedName>
</protein>
<reference evidence="4 5" key="1">
    <citation type="submission" date="2015-06" db="EMBL/GenBank/DDBJ databases">
        <title>Genome sequence of Pseudoalteromonas peptidolytica.</title>
        <authorList>
            <person name="Xie B.-B."/>
            <person name="Rong J.-C."/>
            <person name="Qin Q.-L."/>
            <person name="Zhang Y.-Z."/>
        </authorList>
    </citation>
    <scope>NUCLEOTIDE SEQUENCE [LARGE SCALE GENOMIC DNA]</scope>
    <source>
        <strain evidence="4 5">F12-50-A1</strain>
    </source>
</reference>
<organism evidence="4 5">
    <name type="scientific">Pseudoalteromonas peptidolytica F12-50-A1</name>
    <dbReference type="NCBI Taxonomy" id="1315280"/>
    <lineage>
        <taxon>Bacteria</taxon>
        <taxon>Pseudomonadati</taxon>
        <taxon>Pseudomonadota</taxon>
        <taxon>Gammaproteobacteria</taxon>
        <taxon>Alteromonadales</taxon>
        <taxon>Pseudoalteromonadaceae</taxon>
        <taxon>Pseudoalteromonas</taxon>
    </lineage>
</organism>
<feature type="domain" description="Glycosyl transferase family 1" evidence="2">
    <location>
        <begin position="170"/>
        <end position="326"/>
    </location>
</feature>
<dbReference type="InterPro" id="IPR001296">
    <property type="entry name" value="Glyco_trans_1"/>
</dbReference>
<gene>
    <name evidence="4" type="ORF">PPEP_a1722</name>
</gene>
<dbReference type="EMBL" id="AQHF01000026">
    <property type="protein sequence ID" value="MBE0347301.1"/>
    <property type="molecule type" value="Genomic_DNA"/>
</dbReference>
<dbReference type="Pfam" id="PF13439">
    <property type="entry name" value="Glyco_transf_4"/>
    <property type="match status" value="1"/>
</dbReference>
<feature type="transmembrane region" description="Helical" evidence="1">
    <location>
        <begin position="74"/>
        <end position="93"/>
    </location>
</feature>
<dbReference type="SUPFAM" id="SSF53756">
    <property type="entry name" value="UDP-Glycosyltransferase/glycogen phosphorylase"/>
    <property type="match status" value="1"/>
</dbReference>
<comment type="caution">
    <text evidence="4">The sequence shown here is derived from an EMBL/GenBank/DDBJ whole genome shotgun (WGS) entry which is preliminary data.</text>
</comment>
<evidence type="ECO:0000313" key="4">
    <source>
        <dbReference type="EMBL" id="MBE0347301.1"/>
    </source>
</evidence>
<keyword evidence="5" id="KW-1185">Reference proteome</keyword>
<dbReference type="GO" id="GO:0016757">
    <property type="term" value="F:glycosyltransferase activity"/>
    <property type="evidence" value="ECO:0007669"/>
    <property type="project" value="InterPro"/>
</dbReference>
<sequence>MSKICFIANLFPSEKDPSFGSFVGKNYEQLKSQGNDIVSKVVIDYRASGMDKLRCYLRFIGRGIRAIAKRDYDYIYFHYLTYSTLCLLPFLLVNRPRYVVNIHGDDLVGDTPIHKVMGSTSKLVLKYSAAVIVPSSFFKATLLELHPWYDKDKIIVSPSGGVDFSLFKPEAVAPKSGFTLGYVSRVDEGKGWQELLEALAILKRSRPEILEGFKLKMFGTGAQVDALNTQIEALELTSLVTYFGALKPQELANKYCEMDAFIFPTHRESFGLVAVEALACGTPVLASNISPVNEVVLDGKNGLLFEVKNANAIAASITNILTMKKQDFAMLCAHTRESVKHYNATQVAKQLEQELKKRLST</sequence>
<dbReference type="Gene3D" id="3.40.50.2000">
    <property type="entry name" value="Glycogen Phosphorylase B"/>
    <property type="match status" value="2"/>
</dbReference>
<dbReference type="PANTHER" id="PTHR45947">
    <property type="entry name" value="SULFOQUINOVOSYL TRANSFERASE SQD2"/>
    <property type="match status" value="1"/>
</dbReference>
<evidence type="ECO:0000256" key="1">
    <source>
        <dbReference type="SAM" id="Phobius"/>
    </source>
</evidence>
<keyword evidence="1" id="KW-0472">Membrane</keyword>
<dbReference type="PANTHER" id="PTHR45947:SF3">
    <property type="entry name" value="SULFOQUINOVOSYL TRANSFERASE SQD2"/>
    <property type="match status" value="1"/>
</dbReference>
<accession>A0A8I0MWV3</accession>